<evidence type="ECO:0000313" key="1">
    <source>
        <dbReference type="EMBL" id="MBE2888988.1"/>
    </source>
</evidence>
<protein>
    <submittedName>
        <fullName evidence="1">Uncharacterized protein</fullName>
    </submittedName>
</protein>
<accession>A0ABR9NXL3</accession>
<organism evidence="1 2">
    <name type="scientific">Geobacter anodireducens</name>
    <dbReference type="NCBI Taxonomy" id="1340425"/>
    <lineage>
        <taxon>Bacteria</taxon>
        <taxon>Pseudomonadati</taxon>
        <taxon>Thermodesulfobacteriota</taxon>
        <taxon>Desulfuromonadia</taxon>
        <taxon>Geobacterales</taxon>
        <taxon>Geobacteraceae</taxon>
        <taxon>Geobacter</taxon>
    </lineage>
</organism>
<dbReference type="RefSeq" id="WP_192905806.1">
    <property type="nucleotide sequence ID" value="NZ_JADBFD010000019.1"/>
</dbReference>
<evidence type="ECO:0000313" key="2">
    <source>
        <dbReference type="Proteomes" id="UP000618926"/>
    </source>
</evidence>
<dbReference type="EMBL" id="JADBFD010000019">
    <property type="protein sequence ID" value="MBE2888988.1"/>
    <property type="molecule type" value="Genomic_DNA"/>
</dbReference>
<sequence length="201" mass="22994">MSGKDEKKAKVIDLLKEVEKRKTRKTTTAKPTLSIVGNNNVQAGGDIYINKRETIRNEFTPGPEHISAAQARKLQKLVEKATEIEEKAGKDRGKAYAKWWSKLKNQYNVPNYQAIPAHLGEHAIAWLTQQIAIMRPKLRRNDNTLWRNEHYKAIWAKARSLGMSKGEVYALVRDRLGVQIISLTKLGEQNLKKLYNIIMSM</sequence>
<dbReference type="Proteomes" id="UP000618926">
    <property type="component" value="Unassembled WGS sequence"/>
</dbReference>
<name>A0ABR9NXL3_9BACT</name>
<proteinExistence type="predicted"/>
<keyword evidence="2" id="KW-1185">Reference proteome</keyword>
<comment type="caution">
    <text evidence="1">The sequence shown here is derived from an EMBL/GenBank/DDBJ whole genome shotgun (WGS) entry which is preliminary data.</text>
</comment>
<reference evidence="1 2" key="1">
    <citation type="submission" date="2020-10" db="EMBL/GenBank/DDBJ databases">
        <title>Investigation of anaerobic biodegradation of phenanthrene by a sulfate-dependent Geobacter anodireducens strain PheS2.</title>
        <authorList>
            <person name="Zhang Z."/>
        </authorList>
    </citation>
    <scope>NUCLEOTIDE SEQUENCE [LARGE SCALE GENOMIC DNA]</scope>
    <source>
        <strain evidence="1 2">PheS2</strain>
    </source>
</reference>
<gene>
    <name evidence="1" type="ORF">IIE05_13545</name>
</gene>